<keyword evidence="1 2" id="KW-0238">DNA-binding</keyword>
<dbReference type="SUPFAM" id="SSF48498">
    <property type="entry name" value="Tetracyclin repressor-like, C-terminal domain"/>
    <property type="match status" value="1"/>
</dbReference>
<evidence type="ECO:0000259" key="4">
    <source>
        <dbReference type="PROSITE" id="PS50977"/>
    </source>
</evidence>
<dbReference type="AlphaFoldDB" id="A0A5D3G160"/>
<dbReference type="InterPro" id="IPR036271">
    <property type="entry name" value="Tet_transcr_reg_TetR-rel_C_sf"/>
</dbReference>
<dbReference type="PROSITE" id="PS50977">
    <property type="entry name" value="HTH_TETR_2"/>
    <property type="match status" value="1"/>
</dbReference>
<dbReference type="InterPro" id="IPR009057">
    <property type="entry name" value="Homeodomain-like_sf"/>
</dbReference>
<dbReference type="GO" id="GO:0003700">
    <property type="term" value="F:DNA-binding transcription factor activity"/>
    <property type="evidence" value="ECO:0007669"/>
    <property type="project" value="TreeGrafter"/>
</dbReference>
<dbReference type="Pfam" id="PF17940">
    <property type="entry name" value="TetR_C_31"/>
    <property type="match status" value="1"/>
</dbReference>
<evidence type="ECO:0000256" key="3">
    <source>
        <dbReference type="SAM" id="MobiDB-lite"/>
    </source>
</evidence>
<evidence type="ECO:0000313" key="5">
    <source>
        <dbReference type="EMBL" id="TYK53235.1"/>
    </source>
</evidence>
<dbReference type="SUPFAM" id="SSF46689">
    <property type="entry name" value="Homeodomain-like"/>
    <property type="match status" value="1"/>
</dbReference>
<accession>A0A5D3G160</accession>
<evidence type="ECO:0000256" key="1">
    <source>
        <dbReference type="ARBA" id="ARBA00023125"/>
    </source>
</evidence>
<dbReference type="Proteomes" id="UP000323505">
    <property type="component" value="Unassembled WGS sequence"/>
</dbReference>
<dbReference type="InterPro" id="IPR041583">
    <property type="entry name" value="TetR_C_31"/>
</dbReference>
<keyword evidence="6" id="KW-1185">Reference proteome</keyword>
<feature type="compositionally biased region" description="Basic and acidic residues" evidence="3">
    <location>
        <begin position="21"/>
        <end position="30"/>
    </location>
</feature>
<proteinExistence type="predicted"/>
<dbReference type="EMBL" id="VSRQ01000001">
    <property type="protein sequence ID" value="TYK53235.1"/>
    <property type="molecule type" value="Genomic_DNA"/>
</dbReference>
<dbReference type="PANTHER" id="PTHR30055">
    <property type="entry name" value="HTH-TYPE TRANSCRIPTIONAL REGULATOR RUTR"/>
    <property type="match status" value="1"/>
</dbReference>
<organism evidence="5 6">
    <name type="scientific">Actinomadura decatromicini</name>
    <dbReference type="NCBI Taxonomy" id="2604572"/>
    <lineage>
        <taxon>Bacteria</taxon>
        <taxon>Bacillati</taxon>
        <taxon>Actinomycetota</taxon>
        <taxon>Actinomycetes</taxon>
        <taxon>Streptosporangiales</taxon>
        <taxon>Thermomonosporaceae</taxon>
        <taxon>Actinomadura</taxon>
    </lineage>
</organism>
<sequence length="204" mass="22135">MTAEQDTAGQGTAGQNAAERGTADGRRLRGERRRAQIIEATLAIVRRDGATGVTHRAVAKEAGITTSLTLYYFATLDDLLVAALTSVTDEYTTRIRQLIESADDPLDGLARLIAESAGPGRERALAERELSTLAARRPALRPVARRWRDNVAELARTRTDDPGAVEAFVALSDGLCTAILLDEEDADPDRVRAVLGRVLERTRE</sequence>
<dbReference type="Gene3D" id="1.10.357.10">
    <property type="entry name" value="Tetracycline Repressor, domain 2"/>
    <property type="match status" value="1"/>
</dbReference>
<evidence type="ECO:0000313" key="6">
    <source>
        <dbReference type="Proteomes" id="UP000323505"/>
    </source>
</evidence>
<dbReference type="PANTHER" id="PTHR30055:SF231">
    <property type="entry name" value="TRANSCRIPTIONAL REGULATORY PROTEIN (PROBABLY DEOR-FAMILY)-RELATED"/>
    <property type="match status" value="1"/>
</dbReference>
<dbReference type="InterPro" id="IPR050109">
    <property type="entry name" value="HTH-type_TetR-like_transc_reg"/>
</dbReference>
<dbReference type="RefSeq" id="WP_148757821.1">
    <property type="nucleotide sequence ID" value="NZ_VSRQ01000001.1"/>
</dbReference>
<reference evidence="5 6" key="1">
    <citation type="submission" date="2019-08" db="EMBL/GenBank/DDBJ databases">
        <title>Actinomadura sp. nov. CYP1-5 isolated from mountain soil.</title>
        <authorList>
            <person name="Songsumanus A."/>
            <person name="Kuncharoen N."/>
            <person name="Kudo T."/>
            <person name="Yuki M."/>
            <person name="Igarashi Y."/>
            <person name="Tanasupawat S."/>
        </authorList>
    </citation>
    <scope>NUCLEOTIDE SEQUENCE [LARGE SCALE GENOMIC DNA]</scope>
    <source>
        <strain evidence="5 6">CYP1-5</strain>
    </source>
</reference>
<gene>
    <name evidence="5" type="ORF">FXF68_05825</name>
</gene>
<name>A0A5D3G160_9ACTN</name>
<protein>
    <submittedName>
        <fullName evidence="5">TetR family transcriptional regulator</fullName>
    </submittedName>
</protein>
<dbReference type="InterPro" id="IPR001647">
    <property type="entry name" value="HTH_TetR"/>
</dbReference>
<comment type="caution">
    <text evidence="5">The sequence shown here is derived from an EMBL/GenBank/DDBJ whole genome shotgun (WGS) entry which is preliminary data.</text>
</comment>
<feature type="domain" description="HTH tetR-type" evidence="4">
    <location>
        <begin position="31"/>
        <end position="91"/>
    </location>
</feature>
<feature type="compositionally biased region" description="Low complexity" evidence="3">
    <location>
        <begin position="1"/>
        <end position="18"/>
    </location>
</feature>
<feature type="region of interest" description="Disordered" evidence="3">
    <location>
        <begin position="1"/>
        <end position="30"/>
    </location>
</feature>
<feature type="DNA-binding region" description="H-T-H motif" evidence="2">
    <location>
        <begin position="54"/>
        <end position="73"/>
    </location>
</feature>
<evidence type="ECO:0000256" key="2">
    <source>
        <dbReference type="PROSITE-ProRule" id="PRU00335"/>
    </source>
</evidence>
<dbReference type="GO" id="GO:0000976">
    <property type="term" value="F:transcription cis-regulatory region binding"/>
    <property type="evidence" value="ECO:0007669"/>
    <property type="project" value="TreeGrafter"/>
</dbReference>